<accession>A0A840V688</accession>
<organism evidence="5 6">
    <name type="scientific">Haloferula luteola</name>
    <dbReference type="NCBI Taxonomy" id="595692"/>
    <lineage>
        <taxon>Bacteria</taxon>
        <taxon>Pseudomonadati</taxon>
        <taxon>Verrucomicrobiota</taxon>
        <taxon>Verrucomicrobiia</taxon>
        <taxon>Verrucomicrobiales</taxon>
        <taxon>Verrucomicrobiaceae</taxon>
        <taxon>Haloferula</taxon>
    </lineage>
</organism>
<keyword evidence="6" id="KW-1185">Reference proteome</keyword>
<sequence>MMPSCTPLILLAFAGTGSLLAAPMISEIMADNEATLADEDGDFSDWVEIHNPDAEPISLANWSLTDSAGNLTKWRFPDVTLDPGGFLLVWASGKNRRLPDQPLHTNFALSAGGEYLALVGPDAVPVDDFDPEFPAMNDDEAYGRVFDTQVLLGAGATIRYRIPQDDSDSDWYHPDYDDQAWASGPSGLGDGLEVPGITARQVFKNGSVGGLADALALLTLPAGDPGILAEATHVVDMANFLGSGSDGHYDANQSPPGGNGENYVIQLTGSIEVPTAGTYTFGLNSDDGGQLSIDGSVVIADDSFHAPQDHLGSRYLRAGSHTFVVVMFQGVGGDALEFFAAPGGHSAWNENFRLVGDASGGGLAAFTPSAGAGEIVATHLSPALDGQAGGYFRVAIDGASAAGATSWSLISRHKDGLVAWFDGQPVVSHQAPLSPLWNSTATAARLPSEALRPLGFPLPPPAPGSHLLALQGMKHDPADAAFLMLPEVVAGSVDSSSPPAFFGAGKATPGWINLEPTSFGKIADTTFSVDRGYFTDPVEVAIETATAGATIRYTTDGSTPSATHGEIYTMPLVVSSTTVLRAIATRPGWEPTDVDTQTYLFLDSVVQQSASGAAPAGWPSSSGTDQVLDYGMDPQIVGHGNPEIGGVDVIKAALADLPAVSLVTDLPHLFNIDGSQGIYSNPGGRGFAWERPVSVEWIHPPDALHPHGSGEFQIPAGLRIRGGFSRSTQNPKHSFRLYFRNDYGAGKLKYPLFGHRGPEEFDQIDLRTAQNYSWSFEGSDENTFLREESSRQAFLEMGRPGSHVRYCHLYLNGQYWGLYNLDERTEASFAESYLGGDKDDYDVVKSEADAGYVVGATDGNLDAWREMWNLGKTHRSSPTDSNYFRLMGLAADGVTPTGDPVLLDPGNLVDYLLLTFWTGNLDGCTSAFLGNDRANNWFGTRRREGNEGEGFQFFVHDFEHTFFNVNEDRTGPFVSSREADFAYSNPLFLHQDLRANAEYRLLWADRIQKHLVHGALEPAAWQQRVSDLAGILDRAIAAESARWGDAKSSTPKTRQTWLGARDRLLAYFSPRGPVVLSQLRADGLYPALDAPAPFPLGGYQDSGVEVAVATPEPATTYYMPDGSDPRAVGGGLRAGALVHSATDASEIVIPWSDDGWRYLYDGSDAGTAWRERIFNDRFWPLGTAELGYGDGDEATVIPIHEVAPGQKAATAYFRKHFTLDSLSGLAAAEISILYDDACAVYLNGVRIAGDLPLDPAYDAYSGNAVEELTSTVTVDPTWLMEGDNVIAVEVHQAGPTSSDLSLDLTFRVTRSVATTPLILTGAGERPLRLRCRAGSTWSALSEATFLLDTEPASPANLAISEIHYHPADPSPAEISAGFDDAEDFEFVELLNTGTRHVDLQGVYFDGAIRFDFTNAATGRTLAPGARCLVVSDEGAFLARYGTGKSVAGEYSGQLANSGETLVLYTPGEAPLRRVDYLDSLPWPTAADGSGYSLVRRHPAESFGDSEPEGWRLSGSLGGSPGELDAPSPGSFDAWAESQFVASGLAASGVSGILADPDGDGRPNFDEYALATDPLIPDLPEVRFVWSGGTHAALQIRRPENPQNLLYELLAADHLSGPWAVVAEQPVTTEALDDGQQRAVFRDSGPTGVPQRFLRIRTKWSP</sequence>
<dbReference type="SUPFAM" id="SSF56988">
    <property type="entry name" value="Anthrax protective antigen"/>
    <property type="match status" value="1"/>
</dbReference>
<protein>
    <recommendedName>
        <fullName evidence="7">CotH protein</fullName>
    </recommendedName>
</protein>
<dbReference type="Pfam" id="PF13290">
    <property type="entry name" value="CHB_HEX_C_1"/>
    <property type="match status" value="1"/>
</dbReference>
<dbReference type="Gene3D" id="2.60.120.260">
    <property type="entry name" value="Galactose-binding domain-like"/>
    <property type="match status" value="1"/>
</dbReference>
<dbReference type="Pfam" id="PF08757">
    <property type="entry name" value="CotH"/>
    <property type="match status" value="1"/>
</dbReference>
<dbReference type="InterPro" id="IPR037524">
    <property type="entry name" value="PA14/GLEYA"/>
</dbReference>
<dbReference type="RefSeq" id="WP_184021409.1">
    <property type="nucleotide sequence ID" value="NZ_JACHFD010000027.1"/>
</dbReference>
<dbReference type="Pfam" id="PF07691">
    <property type="entry name" value="PA14"/>
    <property type="match status" value="1"/>
</dbReference>
<dbReference type="PROSITE" id="PS51820">
    <property type="entry name" value="PA14"/>
    <property type="match status" value="1"/>
</dbReference>
<keyword evidence="2" id="KW-0732">Signal</keyword>
<dbReference type="EMBL" id="JACHFD010000027">
    <property type="protein sequence ID" value="MBB5353482.1"/>
    <property type="molecule type" value="Genomic_DNA"/>
</dbReference>
<gene>
    <name evidence="5" type="ORF">HNR46_003743</name>
</gene>
<evidence type="ECO:0000313" key="5">
    <source>
        <dbReference type="EMBL" id="MBB5353482.1"/>
    </source>
</evidence>
<evidence type="ECO:0000259" key="4">
    <source>
        <dbReference type="PROSITE" id="PS51841"/>
    </source>
</evidence>
<dbReference type="Gene3D" id="3.90.182.10">
    <property type="entry name" value="Toxin - Anthrax Protective Antigen,domain 1"/>
    <property type="match status" value="1"/>
</dbReference>
<dbReference type="InterPro" id="IPR059177">
    <property type="entry name" value="GH29D-like_dom"/>
</dbReference>
<proteinExistence type="predicted"/>
<feature type="signal peptide" evidence="2">
    <location>
        <begin position="1"/>
        <end position="21"/>
    </location>
</feature>
<dbReference type="Gene3D" id="2.60.40.1260">
    <property type="entry name" value="Lamin Tail domain"/>
    <property type="match status" value="1"/>
</dbReference>
<dbReference type="InterPro" id="IPR036415">
    <property type="entry name" value="Lamin_tail_dom_sf"/>
</dbReference>
<evidence type="ECO:0000256" key="1">
    <source>
        <dbReference type="SAM" id="MobiDB-lite"/>
    </source>
</evidence>
<dbReference type="Proteomes" id="UP000557717">
    <property type="component" value="Unassembled WGS sequence"/>
</dbReference>
<feature type="chain" id="PRO_5033041888" description="CotH protein" evidence="2">
    <location>
        <begin position="22"/>
        <end position="1661"/>
    </location>
</feature>
<dbReference type="SUPFAM" id="SSF74853">
    <property type="entry name" value="Lamin A/C globular tail domain"/>
    <property type="match status" value="1"/>
</dbReference>
<name>A0A840V688_9BACT</name>
<feature type="region of interest" description="Disordered" evidence="1">
    <location>
        <begin position="1499"/>
        <end position="1528"/>
    </location>
</feature>
<feature type="domain" description="LTD" evidence="4">
    <location>
        <begin position="15"/>
        <end position="156"/>
    </location>
</feature>
<evidence type="ECO:0000313" key="6">
    <source>
        <dbReference type="Proteomes" id="UP000557717"/>
    </source>
</evidence>
<evidence type="ECO:0008006" key="7">
    <source>
        <dbReference type="Google" id="ProtNLM"/>
    </source>
</evidence>
<dbReference type="InterPro" id="IPR014867">
    <property type="entry name" value="Spore_coat_CotH_CotH2/3/7"/>
</dbReference>
<dbReference type="InterPro" id="IPR011658">
    <property type="entry name" value="PA14_dom"/>
</dbReference>
<dbReference type="Pfam" id="PF00932">
    <property type="entry name" value="LTD"/>
    <property type="match status" value="2"/>
</dbReference>
<dbReference type="PROSITE" id="PS51841">
    <property type="entry name" value="LTD"/>
    <property type="match status" value="1"/>
</dbReference>
<dbReference type="SMART" id="SM00758">
    <property type="entry name" value="PA14"/>
    <property type="match status" value="1"/>
</dbReference>
<evidence type="ECO:0000259" key="3">
    <source>
        <dbReference type="PROSITE" id="PS51820"/>
    </source>
</evidence>
<feature type="domain" description="PA14" evidence="3">
    <location>
        <begin position="205"/>
        <end position="359"/>
    </location>
</feature>
<reference evidence="5 6" key="1">
    <citation type="submission" date="2020-08" db="EMBL/GenBank/DDBJ databases">
        <title>Genomic Encyclopedia of Type Strains, Phase IV (KMG-IV): sequencing the most valuable type-strain genomes for metagenomic binning, comparative biology and taxonomic classification.</title>
        <authorList>
            <person name="Goeker M."/>
        </authorList>
    </citation>
    <scope>NUCLEOTIDE SEQUENCE [LARGE SCALE GENOMIC DNA]</scope>
    <source>
        <strain evidence="5 6">YC6886</strain>
    </source>
</reference>
<comment type="caution">
    <text evidence="5">The sequence shown here is derived from an EMBL/GenBank/DDBJ whole genome shotgun (WGS) entry which is preliminary data.</text>
</comment>
<dbReference type="InterPro" id="IPR001322">
    <property type="entry name" value="Lamin_tail_dom"/>
</dbReference>
<evidence type="ECO:0000256" key="2">
    <source>
        <dbReference type="SAM" id="SignalP"/>
    </source>
</evidence>